<name>A0A3M7QRD3_BRAPC</name>
<keyword evidence="1" id="KW-0732">Signal</keyword>
<accession>A0A3M7QRD3</accession>
<feature type="chain" id="PRO_5018217704" evidence="1">
    <location>
        <begin position="18"/>
        <end position="129"/>
    </location>
</feature>
<evidence type="ECO:0000256" key="1">
    <source>
        <dbReference type="SAM" id="SignalP"/>
    </source>
</evidence>
<reference evidence="2 3" key="1">
    <citation type="journal article" date="2018" name="Sci. Rep.">
        <title>Genomic signatures of local adaptation to the degree of environmental predictability in rotifers.</title>
        <authorList>
            <person name="Franch-Gras L."/>
            <person name="Hahn C."/>
            <person name="Garcia-Roger E.M."/>
            <person name="Carmona M.J."/>
            <person name="Serra M."/>
            <person name="Gomez A."/>
        </authorList>
    </citation>
    <scope>NUCLEOTIDE SEQUENCE [LARGE SCALE GENOMIC DNA]</scope>
    <source>
        <strain evidence="2">HYR1</strain>
    </source>
</reference>
<gene>
    <name evidence="2" type="ORF">BpHYR1_017218</name>
</gene>
<dbReference type="EMBL" id="REGN01005305">
    <property type="protein sequence ID" value="RNA13882.1"/>
    <property type="molecule type" value="Genomic_DNA"/>
</dbReference>
<dbReference type="AlphaFoldDB" id="A0A3M7QRD3"/>
<keyword evidence="3" id="KW-1185">Reference proteome</keyword>
<comment type="caution">
    <text evidence="2">The sequence shown here is derived from an EMBL/GenBank/DDBJ whole genome shotgun (WGS) entry which is preliminary data.</text>
</comment>
<dbReference type="OrthoDB" id="10551999at2759"/>
<feature type="signal peptide" evidence="1">
    <location>
        <begin position="1"/>
        <end position="17"/>
    </location>
</feature>
<dbReference type="Proteomes" id="UP000276133">
    <property type="component" value="Unassembled WGS sequence"/>
</dbReference>
<evidence type="ECO:0000313" key="3">
    <source>
        <dbReference type="Proteomes" id="UP000276133"/>
    </source>
</evidence>
<evidence type="ECO:0000313" key="2">
    <source>
        <dbReference type="EMBL" id="RNA13882.1"/>
    </source>
</evidence>
<sequence>MVFKLIVMAWIFKSFLAKEFQDQTNKDIMERISQNIPLDLDEKYPNLEMDDQDYFLLNKDWNVRDRTMKRSYFMCLFIHCPVDMQLKLIQMYNSEQKPDSNYKHLQTKRNYFLGKKKEKNFRDFISMRY</sequence>
<protein>
    <submittedName>
        <fullName evidence="2">Uncharacterized protein</fullName>
    </submittedName>
</protein>
<proteinExistence type="predicted"/>
<organism evidence="2 3">
    <name type="scientific">Brachionus plicatilis</name>
    <name type="common">Marine rotifer</name>
    <name type="synonym">Brachionus muelleri</name>
    <dbReference type="NCBI Taxonomy" id="10195"/>
    <lineage>
        <taxon>Eukaryota</taxon>
        <taxon>Metazoa</taxon>
        <taxon>Spiralia</taxon>
        <taxon>Gnathifera</taxon>
        <taxon>Rotifera</taxon>
        <taxon>Eurotatoria</taxon>
        <taxon>Monogononta</taxon>
        <taxon>Pseudotrocha</taxon>
        <taxon>Ploima</taxon>
        <taxon>Brachionidae</taxon>
        <taxon>Brachionus</taxon>
    </lineage>
</organism>